<reference evidence="7" key="1">
    <citation type="submission" date="2021-02" db="EMBL/GenBank/DDBJ databases">
        <authorList>
            <person name="Nowell W R."/>
        </authorList>
    </citation>
    <scope>NUCLEOTIDE SEQUENCE</scope>
</reference>
<dbReference type="Pfam" id="PF03178">
    <property type="entry name" value="CPSF_A"/>
    <property type="match status" value="1"/>
</dbReference>
<dbReference type="InterPro" id="IPR004871">
    <property type="entry name" value="RSE1/DDB1/CPSF1_C"/>
</dbReference>
<feature type="domain" description="RSE1/DDB1/CPSF1 second beta-propeller" evidence="6">
    <location>
        <begin position="595"/>
        <end position="1102"/>
    </location>
</feature>
<evidence type="ECO:0000256" key="1">
    <source>
        <dbReference type="ARBA" id="ARBA00004123"/>
    </source>
</evidence>
<evidence type="ECO:0008006" key="10">
    <source>
        <dbReference type="Google" id="ProtNLM"/>
    </source>
</evidence>
<feature type="region of interest" description="Disordered" evidence="3">
    <location>
        <begin position="845"/>
        <end position="866"/>
    </location>
</feature>
<sequence length="1539" mass="174878">MFSIFKTLHPPTGIENAVSAYFLSPYEKNLVLSSGNQLYVYRLVPDTITNDFVSESVNHILNDPADVYQSLSSQKPQRLKFECMNTFTLWSNICSITPCRFGPTMVKDALFISFMDAKLALIEFDTTIHDLKTLSMHYFEDELQKEGQWYNFSPPIVRVDPDMRCAVMLIYNCKLVIIPFFNNENSNKDITLTNEMLSNNSMLNITIGPSTNTRCSSLSSYIVHLKKLDPSLTGRIIDLQFLHGYYEPTLFILCETNRTWVGRVAVKKDTCCSVALSINVQQKSNPVIWPVDKLPFDCFSCMSVPKPIGGILIIAVNSIIYLNQSIPPYGVSLNTLTKESTKYPLRQMNDLKISLDCCQATFISSEKIVLSLKNGEIYVLTLHTDTMRSVKEFTFDRAAAGVLSSCICKCDEGFLFFGSRLGNSLLLRYHKKIIDETSEAIMANGLVDTSSNDTATIATTTIKAENGATNHHLDDDMLMYGNNNIENIKTIDNNTGEPYTKRVKQESDDTDIVNDQYDTDNSDEKKPLTYTFDFCDSIINIGPCGNSICGESADFNQQDENIFHQNSLSLHLDLVTTSGHGKNGSISILQQTLKPHIITTQQLSGSVDLWTVYSTPMDTKQHAYLIISNETSTLILQTGTEISELEHGGFLVHEQTIYCGNIGRTTKLIVQITRYSIVLLRDSVHIQTITLDNEQQQASTGSKTLGPIRFATSLDKYLAILTAHGQVYIFSLNNEQTTAPHLAECFNLTSKKYSCVNLYIDHNGLFTMNVEEKYLKIEQVLMNRRSISTVTPTSAQPMPPLVGKPAHSKTSFDSSFMVGGDDEDDWLYGKKIELGVTSISQTVNEQHQNDADVSMSGETKDRNTHSTKTSVNKSYWLITTGKDGTLTIYDLDTFIIRFEIVQFNSALKVLVDVKDTYPPATNYLGKIDTSCSAYVYEIIMIGLGYRKDRVYLLVSGCYLHDRLKIRFRRLSLNAFIRTKKSSAKRNTTKKQQQQQQQTQSQSTVQQKDQLKTTTPVQTDLIDDEMNEYQRTLLRSFDDVSNYSGIFICGTHPHWLIWSKGNIRSFPMTIDGPIKAFAQFNDENCKKGFLYFNQKDDLRIAVMPTQRILDSYWPLQKITLRMTVHYLCYHVESKLYAATMSIDEPTNQLVQPSGEDRESITYTKESNFLLPSREQFIVQLFSPTQWEQIPNAKITMNDWEHVTCMKTIALKFQGALMKTYIAIGTANCFNEDVNSRGRIILFDIIEVVPELNQPLTKHKIKIVHDREEKGPVTALESVVGYLIGAVGQKVYIWQFKDDQLKGIAFVDIQVYCHRMIAMKNYILIADVHKSIALLRYQEDMRVLSYVSRDSRKLDVYTTEFFVDQTHIKFVTTDADKNLYIYSHSPIQKETAGGTWLARKSEFHVGCHIMSAVRLQVNTNNLSTKQNYEGKQALIMPTLDGGITCLLPLNEKIFRRLGMLQNSMTSMFPHYCGLNPKSFRACKTRMKELENSQKNTLDGDLLWKYFDLSFIERNELLSRLGMTSDQFHEDLTDILRTLTLF</sequence>
<dbReference type="GO" id="GO:0003676">
    <property type="term" value="F:nucleic acid binding"/>
    <property type="evidence" value="ECO:0007669"/>
    <property type="project" value="InterPro"/>
</dbReference>
<evidence type="ECO:0000313" key="8">
    <source>
        <dbReference type="EMBL" id="CAF3548143.1"/>
    </source>
</evidence>
<dbReference type="FunFam" id="2.130.10.10:FF:000118">
    <property type="entry name" value="Cleavage and polyadenylation specificity factor subunit 1"/>
    <property type="match status" value="1"/>
</dbReference>
<feature type="domain" description="RSE1/DDB1/CPSF1 first beta-propeller" evidence="5">
    <location>
        <begin position="14"/>
        <end position="432"/>
    </location>
</feature>
<evidence type="ECO:0000259" key="5">
    <source>
        <dbReference type="Pfam" id="PF10433"/>
    </source>
</evidence>
<dbReference type="Proteomes" id="UP000663829">
    <property type="component" value="Unassembled WGS sequence"/>
</dbReference>
<comment type="subcellular location">
    <subcellularLocation>
        <location evidence="1">Nucleus</location>
    </subcellularLocation>
</comment>
<dbReference type="OrthoDB" id="6109at2759"/>
<dbReference type="Gene3D" id="2.130.10.10">
    <property type="entry name" value="YVTN repeat-like/Quinoprotein amine dehydrogenase"/>
    <property type="match status" value="4"/>
</dbReference>
<accession>A0A813QGK7</accession>
<dbReference type="InterPro" id="IPR015943">
    <property type="entry name" value="WD40/YVTN_repeat-like_dom_sf"/>
</dbReference>
<evidence type="ECO:0000256" key="2">
    <source>
        <dbReference type="ARBA" id="ARBA00023242"/>
    </source>
</evidence>
<dbReference type="InterPro" id="IPR058543">
    <property type="entry name" value="Beta-prop_RSE1/DDB1/CPSF1_2nd"/>
</dbReference>
<evidence type="ECO:0000256" key="3">
    <source>
        <dbReference type="SAM" id="MobiDB-lite"/>
    </source>
</evidence>
<dbReference type="InterPro" id="IPR018846">
    <property type="entry name" value="Beta-prop_RSE1/DDB1/CPSF1_1st"/>
</dbReference>
<feature type="compositionally biased region" description="Low complexity" evidence="3">
    <location>
        <begin position="989"/>
        <end position="1007"/>
    </location>
</feature>
<feature type="region of interest" description="Disordered" evidence="3">
    <location>
        <begin position="981"/>
        <end position="1011"/>
    </location>
</feature>
<dbReference type="Gene3D" id="1.10.150.910">
    <property type="match status" value="1"/>
</dbReference>
<keyword evidence="2" id="KW-0539">Nucleus</keyword>
<dbReference type="EMBL" id="CAJNOQ010000166">
    <property type="protein sequence ID" value="CAF0766637.1"/>
    <property type="molecule type" value="Genomic_DNA"/>
</dbReference>
<dbReference type="Pfam" id="PF10433">
    <property type="entry name" value="Beta-prop_RSE1_1st"/>
    <property type="match status" value="1"/>
</dbReference>
<name>A0A813QGK7_9BILA</name>
<dbReference type="InterPro" id="IPR050358">
    <property type="entry name" value="RSE1/DDB1/CFT1"/>
</dbReference>
<organism evidence="7 9">
    <name type="scientific">Didymodactylos carnosus</name>
    <dbReference type="NCBI Taxonomy" id="1234261"/>
    <lineage>
        <taxon>Eukaryota</taxon>
        <taxon>Metazoa</taxon>
        <taxon>Spiralia</taxon>
        <taxon>Gnathifera</taxon>
        <taxon>Rotifera</taxon>
        <taxon>Eurotatoria</taxon>
        <taxon>Bdelloidea</taxon>
        <taxon>Philodinida</taxon>
        <taxon>Philodinidae</taxon>
        <taxon>Didymodactylos</taxon>
    </lineage>
</organism>
<dbReference type="Proteomes" id="UP000681722">
    <property type="component" value="Unassembled WGS sequence"/>
</dbReference>
<evidence type="ECO:0000259" key="6">
    <source>
        <dbReference type="Pfam" id="PF23726"/>
    </source>
</evidence>
<proteinExistence type="predicted"/>
<protein>
    <recommendedName>
        <fullName evidence="10">Cleavage and polyadenylation specificity factor subunit 1</fullName>
    </recommendedName>
</protein>
<keyword evidence="9" id="KW-1185">Reference proteome</keyword>
<evidence type="ECO:0000313" key="7">
    <source>
        <dbReference type="EMBL" id="CAF0766637.1"/>
    </source>
</evidence>
<feature type="domain" description="RSE1/DDB1/CPSF1 C-terminal" evidence="4">
    <location>
        <begin position="1175"/>
        <end position="1505"/>
    </location>
</feature>
<evidence type="ECO:0000259" key="4">
    <source>
        <dbReference type="Pfam" id="PF03178"/>
    </source>
</evidence>
<dbReference type="EMBL" id="CAJOBC010000166">
    <property type="protein sequence ID" value="CAF3548143.1"/>
    <property type="molecule type" value="Genomic_DNA"/>
</dbReference>
<comment type="caution">
    <text evidence="7">The sequence shown here is derived from an EMBL/GenBank/DDBJ whole genome shotgun (WGS) entry which is preliminary data.</text>
</comment>
<dbReference type="GO" id="GO:0005634">
    <property type="term" value="C:nucleus"/>
    <property type="evidence" value="ECO:0007669"/>
    <property type="project" value="UniProtKB-SubCell"/>
</dbReference>
<gene>
    <name evidence="7" type="ORF">GPM918_LOCUS1688</name>
    <name evidence="8" type="ORF">SRO942_LOCUS1688</name>
</gene>
<dbReference type="PANTHER" id="PTHR10644">
    <property type="entry name" value="DNA REPAIR/RNA PROCESSING CPSF FAMILY"/>
    <property type="match status" value="1"/>
</dbReference>
<dbReference type="Pfam" id="PF23726">
    <property type="entry name" value="Beta-prop_RSE1_2nd"/>
    <property type="match status" value="1"/>
</dbReference>
<evidence type="ECO:0000313" key="9">
    <source>
        <dbReference type="Proteomes" id="UP000663829"/>
    </source>
</evidence>